<dbReference type="EMBL" id="JBGFTU010000003">
    <property type="protein sequence ID" value="MEZ0163869.1"/>
    <property type="molecule type" value="Genomic_DNA"/>
</dbReference>
<feature type="domain" description="N-acetyltransferase" evidence="3">
    <location>
        <begin position="156"/>
        <end position="296"/>
    </location>
</feature>
<dbReference type="Pfam" id="PF13312">
    <property type="entry name" value="DUF4081"/>
    <property type="match status" value="1"/>
</dbReference>
<keyword evidence="5" id="KW-1185">Reference proteome</keyword>
<dbReference type="GO" id="GO:0016746">
    <property type="term" value="F:acyltransferase activity"/>
    <property type="evidence" value="ECO:0007669"/>
    <property type="project" value="UniProtKB-KW"/>
</dbReference>
<evidence type="ECO:0000313" key="4">
    <source>
        <dbReference type="EMBL" id="MEZ0163869.1"/>
    </source>
</evidence>
<dbReference type="Proteomes" id="UP001565927">
    <property type="component" value="Unassembled WGS sequence"/>
</dbReference>
<dbReference type="InterPro" id="IPR025289">
    <property type="entry name" value="DUF4081"/>
</dbReference>
<dbReference type="Pfam" id="PF00583">
    <property type="entry name" value="Acetyltransf_1"/>
    <property type="match status" value="1"/>
</dbReference>
<name>A0ABV4GXQ5_9ACTN</name>
<dbReference type="PIRSF" id="PIRSF021603">
    <property type="entry name" value="UCP21603_acetyltransf"/>
    <property type="match status" value="1"/>
</dbReference>
<keyword evidence="2 4" id="KW-0012">Acyltransferase</keyword>
<gene>
    <name evidence="4" type="ORF">AB2L27_03695</name>
</gene>
<dbReference type="InterPro" id="IPR050832">
    <property type="entry name" value="Bact_Acetyltransf"/>
</dbReference>
<evidence type="ECO:0000259" key="3">
    <source>
        <dbReference type="PROSITE" id="PS51186"/>
    </source>
</evidence>
<dbReference type="InterPro" id="IPR000182">
    <property type="entry name" value="GNAT_dom"/>
</dbReference>
<dbReference type="PROSITE" id="PS51186">
    <property type="entry name" value="GNAT"/>
    <property type="match status" value="1"/>
</dbReference>
<evidence type="ECO:0000256" key="2">
    <source>
        <dbReference type="ARBA" id="ARBA00023315"/>
    </source>
</evidence>
<sequence length="296" mass="31214">MVLTTNSAARGSAASGTLRVLGGSDAPALLRLCERDPVANLFVSARLLGLLARPGSDLGGQVWGWFEDGALVSACWAGANLVPVEATPAALDAFAATARAEGRRCSSLVGPAEQVLALWRRLEPHWRGAREVRASQPLMVCDTAASVRPDPAVRRATLRELDLVVPACVAMFTEEIGYAPAPPDGGGAYRARVAELVSTGRSFVRIDAGRSGPEVVFKAELGAVSPKVVQVQGVWVPPHRRGEGLSEPGMAAVVEAARADGVQQVSLYVNDYNARALAAYRRVGFREVGSFATVLF</sequence>
<evidence type="ECO:0000256" key="1">
    <source>
        <dbReference type="ARBA" id="ARBA00022679"/>
    </source>
</evidence>
<dbReference type="SUPFAM" id="SSF55729">
    <property type="entry name" value="Acyl-CoA N-acyltransferases (Nat)"/>
    <property type="match status" value="1"/>
</dbReference>
<keyword evidence="1 4" id="KW-0808">Transferase</keyword>
<dbReference type="InterPro" id="IPR016181">
    <property type="entry name" value="Acyl_CoA_acyltransferase"/>
</dbReference>
<dbReference type="Gene3D" id="3.40.630.30">
    <property type="match status" value="1"/>
</dbReference>
<dbReference type="InterPro" id="IPR016794">
    <property type="entry name" value="UCP21603_acetyltransf"/>
</dbReference>
<dbReference type="RefSeq" id="WP_370440114.1">
    <property type="nucleotide sequence ID" value="NZ_JBGFTU010000003.1"/>
</dbReference>
<organism evidence="4 5">
    <name type="scientific">Kineococcus halophytocola</name>
    <dbReference type="NCBI Taxonomy" id="3234027"/>
    <lineage>
        <taxon>Bacteria</taxon>
        <taxon>Bacillati</taxon>
        <taxon>Actinomycetota</taxon>
        <taxon>Actinomycetes</taxon>
        <taxon>Kineosporiales</taxon>
        <taxon>Kineosporiaceae</taxon>
        <taxon>Kineococcus</taxon>
    </lineage>
</organism>
<comment type="caution">
    <text evidence="4">The sequence shown here is derived from an EMBL/GenBank/DDBJ whole genome shotgun (WGS) entry which is preliminary data.</text>
</comment>
<reference evidence="4 5" key="1">
    <citation type="submission" date="2024-07" db="EMBL/GenBank/DDBJ databases">
        <authorList>
            <person name="Thanompreechachai J."/>
            <person name="Duangmal K."/>
        </authorList>
    </citation>
    <scope>NUCLEOTIDE SEQUENCE [LARGE SCALE GENOMIC DNA]</scope>
    <source>
        <strain evidence="4 5">LSe6-4</strain>
    </source>
</reference>
<proteinExistence type="predicted"/>
<dbReference type="PANTHER" id="PTHR43877">
    <property type="entry name" value="AMINOALKYLPHOSPHONATE N-ACETYLTRANSFERASE-RELATED-RELATED"/>
    <property type="match status" value="1"/>
</dbReference>
<accession>A0ABV4GXQ5</accession>
<dbReference type="EC" id="2.3.1.-" evidence="4"/>
<protein>
    <submittedName>
        <fullName evidence="4">GNAT family N-acetyltransferase</fullName>
        <ecNumber evidence="4">2.3.1.-</ecNumber>
    </submittedName>
</protein>
<evidence type="ECO:0000313" key="5">
    <source>
        <dbReference type="Proteomes" id="UP001565927"/>
    </source>
</evidence>